<reference evidence="2 3" key="1">
    <citation type="journal article" date="2013" name="BMC Genomics">
        <title>Genomics-driven discovery of the pneumocandin biosynthetic gene cluster in the fungus Glarea lozoyensis.</title>
        <authorList>
            <person name="Chen L."/>
            <person name="Yue Q."/>
            <person name="Zhang X."/>
            <person name="Xiang M."/>
            <person name="Wang C."/>
            <person name="Li S."/>
            <person name="Che Y."/>
            <person name="Ortiz-Lopez F.J."/>
            <person name="Bills G.F."/>
            <person name="Liu X."/>
            <person name="An Z."/>
        </authorList>
    </citation>
    <scope>NUCLEOTIDE SEQUENCE [LARGE SCALE GENOMIC DNA]</scope>
    <source>
        <strain evidence="3">ATCC 20868 / MF5171</strain>
    </source>
</reference>
<gene>
    <name evidence="2" type="ORF">GLAREA_05891</name>
</gene>
<evidence type="ECO:0000256" key="1">
    <source>
        <dbReference type="SAM" id="SignalP"/>
    </source>
</evidence>
<dbReference type="OrthoDB" id="10310303at2759"/>
<keyword evidence="3" id="KW-1185">Reference proteome</keyword>
<evidence type="ECO:0000313" key="2">
    <source>
        <dbReference type="EMBL" id="EPE32879.1"/>
    </source>
</evidence>
<dbReference type="HOGENOM" id="CLU_1454543_0_0_1"/>
<dbReference type="KEGG" id="glz:GLAREA_05891"/>
<sequence length="186" mass="20506">MRSSIIVWALLVIFLVGVAAVPRDELSSRDLHSSENAPNIDFSYKTHVNTGKQRSVETRTNLASWKIGELKLRLPPICVKDAKNGPEPPIINGMDGKPMESPPTSYVQTAKEKLAKQGGICEVQPRKCRDEVMSPKCEDIANMHVQALLDNCTLKSYYDSGVKSTAGQVFDSFGLNVVVGWQNQCD</sequence>
<name>S3D6X9_GLAL2</name>
<evidence type="ECO:0008006" key="4">
    <source>
        <dbReference type="Google" id="ProtNLM"/>
    </source>
</evidence>
<organism evidence="2 3">
    <name type="scientific">Glarea lozoyensis (strain ATCC 20868 / MF5171)</name>
    <dbReference type="NCBI Taxonomy" id="1116229"/>
    <lineage>
        <taxon>Eukaryota</taxon>
        <taxon>Fungi</taxon>
        <taxon>Dikarya</taxon>
        <taxon>Ascomycota</taxon>
        <taxon>Pezizomycotina</taxon>
        <taxon>Leotiomycetes</taxon>
        <taxon>Helotiales</taxon>
        <taxon>Helotiaceae</taxon>
        <taxon>Glarea</taxon>
    </lineage>
</organism>
<protein>
    <recommendedName>
        <fullName evidence="4">Secreted protein</fullName>
    </recommendedName>
</protein>
<dbReference type="Proteomes" id="UP000016922">
    <property type="component" value="Unassembled WGS sequence"/>
</dbReference>
<dbReference type="EMBL" id="KE145358">
    <property type="protein sequence ID" value="EPE32879.1"/>
    <property type="molecule type" value="Genomic_DNA"/>
</dbReference>
<dbReference type="AlphaFoldDB" id="S3D6X9"/>
<dbReference type="GeneID" id="19464945"/>
<feature type="signal peptide" evidence="1">
    <location>
        <begin position="1"/>
        <end position="20"/>
    </location>
</feature>
<dbReference type="RefSeq" id="XP_008079496.1">
    <property type="nucleotide sequence ID" value="XM_008081305.1"/>
</dbReference>
<evidence type="ECO:0000313" key="3">
    <source>
        <dbReference type="Proteomes" id="UP000016922"/>
    </source>
</evidence>
<accession>S3D6X9</accession>
<keyword evidence="1" id="KW-0732">Signal</keyword>
<proteinExistence type="predicted"/>
<feature type="chain" id="PRO_5004507872" description="Secreted protein" evidence="1">
    <location>
        <begin position="21"/>
        <end position="186"/>
    </location>
</feature>